<accession>A0AA95KK38</accession>
<dbReference type="KEGG" id="tdu:QJT80_00565"/>
<proteinExistence type="predicted"/>
<dbReference type="InterPro" id="IPR008988">
    <property type="entry name" value="Transcriptional_repressor_C"/>
</dbReference>
<protein>
    <submittedName>
        <fullName evidence="3">Ferrous iron transport protein A</fullName>
    </submittedName>
</protein>
<reference evidence="3" key="2">
    <citation type="submission" date="2023-04" db="EMBL/GenBank/DDBJ databases">
        <authorList>
            <person name="Beletskiy A.V."/>
            <person name="Mardanov A.V."/>
            <person name="Ravin N.V."/>
        </authorList>
    </citation>
    <scope>NUCLEOTIDE SEQUENCE</scope>
    <source>
        <strain evidence="3">GKL-01</strain>
    </source>
</reference>
<gene>
    <name evidence="3" type="ORF">QJT80_00565</name>
</gene>
<dbReference type="EMBL" id="CP124755">
    <property type="protein sequence ID" value="WGZ90977.1"/>
    <property type="molecule type" value="Genomic_DNA"/>
</dbReference>
<dbReference type="InterPro" id="IPR038157">
    <property type="entry name" value="FeoA_core_dom"/>
</dbReference>
<dbReference type="AlphaFoldDB" id="A0AA95KK38"/>
<feature type="domain" description="Ferrous iron transporter FeoA-like" evidence="2">
    <location>
        <begin position="7"/>
        <end position="77"/>
    </location>
</feature>
<evidence type="ECO:0000313" key="3">
    <source>
        <dbReference type="EMBL" id="WGZ90977.1"/>
    </source>
</evidence>
<dbReference type="Pfam" id="PF04023">
    <property type="entry name" value="FeoA"/>
    <property type="match status" value="1"/>
</dbReference>
<name>A0AA95KK38_9GAMM</name>
<sequence length="80" mass="8721">MHSVAPQPLSQCHEHSAAHIQSIQTDNATRIRLLGMGIGHGTHIEVLRNRHGDMVLGNGNNRISLGRSITQHILVQESAT</sequence>
<dbReference type="GO" id="GO:0046914">
    <property type="term" value="F:transition metal ion binding"/>
    <property type="evidence" value="ECO:0007669"/>
    <property type="project" value="InterPro"/>
</dbReference>
<dbReference type="SUPFAM" id="SSF50037">
    <property type="entry name" value="C-terminal domain of transcriptional repressors"/>
    <property type="match status" value="1"/>
</dbReference>
<evidence type="ECO:0000256" key="1">
    <source>
        <dbReference type="ARBA" id="ARBA00023004"/>
    </source>
</evidence>
<dbReference type="InterPro" id="IPR007167">
    <property type="entry name" value="Fe-transptr_FeoA-like"/>
</dbReference>
<evidence type="ECO:0000259" key="2">
    <source>
        <dbReference type="SMART" id="SM00899"/>
    </source>
</evidence>
<organism evidence="3">
    <name type="scientific">Candidatus Thiocaldithrix dubininis</name>
    <dbReference type="NCBI Taxonomy" id="3080823"/>
    <lineage>
        <taxon>Bacteria</taxon>
        <taxon>Pseudomonadati</taxon>
        <taxon>Pseudomonadota</taxon>
        <taxon>Gammaproteobacteria</taxon>
        <taxon>Thiotrichales</taxon>
        <taxon>Thiotrichaceae</taxon>
        <taxon>Candidatus Thiocaldithrix</taxon>
    </lineage>
</organism>
<keyword evidence="1" id="KW-0408">Iron</keyword>
<dbReference type="SMART" id="SM00899">
    <property type="entry name" value="FeoA"/>
    <property type="match status" value="1"/>
</dbReference>
<dbReference type="Gene3D" id="2.30.30.90">
    <property type="match status" value="1"/>
</dbReference>
<reference evidence="3" key="1">
    <citation type="journal article" date="2023" name="Int. J. Mol. Sci.">
        <title>Metagenomics Revealed a New Genus 'Candidatus Thiocaldithrix dubininis' gen. nov., sp. nov. and a New Species 'Candidatus Thiothrix putei' sp. nov. in the Family Thiotrichaceae, Some Members of Which Have Traits of Both Na+- and H+-Motive Energetics.</title>
        <authorList>
            <person name="Ravin N.V."/>
            <person name="Muntyan M.S."/>
            <person name="Smolyakov D.D."/>
            <person name="Rudenko T.S."/>
            <person name="Beletsky A.V."/>
            <person name="Mardanov A.V."/>
            <person name="Grabovich M.Y."/>
        </authorList>
    </citation>
    <scope>NUCLEOTIDE SEQUENCE</scope>
    <source>
        <strain evidence="3">GKL-01</strain>
    </source>
</reference>
<dbReference type="Proteomes" id="UP001300672">
    <property type="component" value="Chromosome"/>
</dbReference>